<keyword evidence="2" id="KW-1185">Reference proteome</keyword>
<proteinExistence type="predicted"/>
<organism evidence="1 2">
    <name type="scientific">Protopolystoma xenopodis</name>
    <dbReference type="NCBI Taxonomy" id="117903"/>
    <lineage>
        <taxon>Eukaryota</taxon>
        <taxon>Metazoa</taxon>
        <taxon>Spiralia</taxon>
        <taxon>Lophotrochozoa</taxon>
        <taxon>Platyhelminthes</taxon>
        <taxon>Monogenea</taxon>
        <taxon>Polyopisthocotylea</taxon>
        <taxon>Polystomatidea</taxon>
        <taxon>Polystomatidae</taxon>
        <taxon>Protopolystoma</taxon>
    </lineage>
</organism>
<dbReference type="AlphaFoldDB" id="A0A448WYY5"/>
<evidence type="ECO:0000313" key="1">
    <source>
        <dbReference type="EMBL" id="VEL23599.1"/>
    </source>
</evidence>
<evidence type="ECO:0000313" key="2">
    <source>
        <dbReference type="Proteomes" id="UP000784294"/>
    </source>
</evidence>
<accession>A0A448WYY5</accession>
<protein>
    <submittedName>
        <fullName evidence="1">Uncharacterized protein</fullName>
    </submittedName>
</protein>
<dbReference type="Proteomes" id="UP000784294">
    <property type="component" value="Unassembled WGS sequence"/>
</dbReference>
<name>A0A448WYY5_9PLAT</name>
<sequence>MLKEDSLSLVISTSSSASAIFPSPRLIFLLQNLLSLVLAPVEVDNPGIGIQAVAQRPIRPAELPPPEGLFNPNDSAA</sequence>
<gene>
    <name evidence="1" type="ORF">PXEA_LOCUS17039</name>
</gene>
<dbReference type="EMBL" id="CAAALY010062806">
    <property type="protein sequence ID" value="VEL23599.1"/>
    <property type="molecule type" value="Genomic_DNA"/>
</dbReference>
<comment type="caution">
    <text evidence="1">The sequence shown here is derived from an EMBL/GenBank/DDBJ whole genome shotgun (WGS) entry which is preliminary data.</text>
</comment>
<reference evidence="1" key="1">
    <citation type="submission" date="2018-11" db="EMBL/GenBank/DDBJ databases">
        <authorList>
            <consortium name="Pathogen Informatics"/>
        </authorList>
    </citation>
    <scope>NUCLEOTIDE SEQUENCE</scope>
</reference>